<dbReference type="EMBL" id="SWJE01000030">
    <property type="protein sequence ID" value="TKC77967.1"/>
    <property type="molecule type" value="Genomic_DNA"/>
</dbReference>
<dbReference type="Proteomes" id="UP000305539">
    <property type="component" value="Unassembled WGS sequence"/>
</dbReference>
<evidence type="ECO:0000313" key="3">
    <source>
        <dbReference type="Proteomes" id="UP000305539"/>
    </source>
</evidence>
<reference evidence="2 3" key="1">
    <citation type="submission" date="2019-04" db="EMBL/GenBank/DDBJ databases">
        <title>Trinickia sp. 7GSK02, isolated from subtropical forest soil.</title>
        <authorList>
            <person name="Gao Z.-H."/>
            <person name="Qiu L.-H."/>
        </authorList>
    </citation>
    <scope>NUCLEOTIDE SEQUENCE [LARGE SCALE GENOMIC DNA]</scope>
    <source>
        <strain evidence="2 3">7GSK02</strain>
    </source>
</reference>
<feature type="region of interest" description="Disordered" evidence="1">
    <location>
        <begin position="1"/>
        <end position="78"/>
    </location>
</feature>
<accession>A0A4U1HEX7</accession>
<organism evidence="2 3">
    <name type="scientific">Trinickia terrae</name>
    <dbReference type="NCBI Taxonomy" id="2571161"/>
    <lineage>
        <taxon>Bacteria</taxon>
        <taxon>Pseudomonadati</taxon>
        <taxon>Pseudomonadota</taxon>
        <taxon>Betaproteobacteria</taxon>
        <taxon>Burkholderiales</taxon>
        <taxon>Burkholderiaceae</taxon>
        <taxon>Trinickia</taxon>
    </lineage>
</organism>
<dbReference type="AlphaFoldDB" id="A0A4U1HEX7"/>
<feature type="compositionally biased region" description="Pro residues" evidence="1">
    <location>
        <begin position="29"/>
        <end position="78"/>
    </location>
</feature>
<gene>
    <name evidence="2" type="ORF">FAZ69_32335</name>
</gene>
<evidence type="ECO:0000256" key="1">
    <source>
        <dbReference type="SAM" id="MobiDB-lite"/>
    </source>
</evidence>
<name>A0A4U1HEX7_9BURK</name>
<comment type="caution">
    <text evidence="2">The sequence shown here is derived from an EMBL/GenBank/DDBJ whole genome shotgun (WGS) entry which is preliminary data.</text>
</comment>
<evidence type="ECO:0000313" key="2">
    <source>
        <dbReference type="EMBL" id="TKC77967.1"/>
    </source>
</evidence>
<proteinExistence type="predicted"/>
<sequence length="122" mass="12731">MAGSLLDTVGTPPPPPLPLPLLEGSPPALEGPPPPSPPPSLPATLEGPPPPPPPPPLSPPTLEGAPPPPPPLPLGAPTPFEPLFEPPFIWLRICCSSWSNISRNCICWLLLLLPPTPLRSFV</sequence>
<protein>
    <submittedName>
        <fullName evidence="2">Uncharacterized protein</fullName>
    </submittedName>
</protein>
<keyword evidence="3" id="KW-1185">Reference proteome</keyword>